<evidence type="ECO:0000313" key="3">
    <source>
        <dbReference type="Proteomes" id="UP001211065"/>
    </source>
</evidence>
<proteinExistence type="predicted"/>
<evidence type="ECO:0000256" key="1">
    <source>
        <dbReference type="SAM" id="Phobius"/>
    </source>
</evidence>
<keyword evidence="1" id="KW-0472">Membrane</keyword>
<protein>
    <submittedName>
        <fullName evidence="2">Uncharacterized protein</fullName>
    </submittedName>
</protein>
<dbReference type="AlphaFoldDB" id="A0AAD5XRB9"/>
<comment type="caution">
    <text evidence="2">The sequence shown here is derived from an EMBL/GenBank/DDBJ whole genome shotgun (WGS) entry which is preliminary data.</text>
</comment>
<dbReference type="PANTHER" id="PTHR34286:SF1">
    <property type="entry name" value="TRANSMEMBRANE PROTEIN"/>
    <property type="match status" value="1"/>
</dbReference>
<sequence>GWWSRPKEEVKNGFITAGGILLLTGVVGTYSARNETRHMYPNKWIPSMLWAREFHDPASVKMWKEQLALEGREWIEPIPDWWPFKKKNDN</sequence>
<name>A0AAD5XRB9_9FUNG</name>
<keyword evidence="1" id="KW-0812">Transmembrane</keyword>
<feature type="transmembrane region" description="Helical" evidence="1">
    <location>
        <begin position="12"/>
        <end position="32"/>
    </location>
</feature>
<dbReference type="Proteomes" id="UP001211065">
    <property type="component" value="Unassembled WGS sequence"/>
</dbReference>
<keyword evidence="3" id="KW-1185">Reference proteome</keyword>
<dbReference type="PANTHER" id="PTHR34286">
    <property type="entry name" value="TRANSMEMBRANE PROTEIN"/>
    <property type="match status" value="1"/>
</dbReference>
<reference evidence="2" key="1">
    <citation type="submission" date="2020-05" db="EMBL/GenBank/DDBJ databases">
        <title>Phylogenomic resolution of chytrid fungi.</title>
        <authorList>
            <person name="Stajich J.E."/>
            <person name="Amses K."/>
            <person name="Simmons R."/>
            <person name="Seto K."/>
            <person name="Myers J."/>
            <person name="Bonds A."/>
            <person name="Quandt C.A."/>
            <person name="Barry K."/>
            <person name="Liu P."/>
            <person name="Grigoriev I."/>
            <person name="Longcore J.E."/>
            <person name="James T.Y."/>
        </authorList>
    </citation>
    <scope>NUCLEOTIDE SEQUENCE</scope>
    <source>
        <strain evidence="2">JEL0476</strain>
    </source>
</reference>
<organism evidence="2 3">
    <name type="scientific">Clydaea vesicula</name>
    <dbReference type="NCBI Taxonomy" id="447962"/>
    <lineage>
        <taxon>Eukaryota</taxon>
        <taxon>Fungi</taxon>
        <taxon>Fungi incertae sedis</taxon>
        <taxon>Chytridiomycota</taxon>
        <taxon>Chytridiomycota incertae sedis</taxon>
        <taxon>Chytridiomycetes</taxon>
        <taxon>Lobulomycetales</taxon>
        <taxon>Lobulomycetaceae</taxon>
        <taxon>Clydaea</taxon>
    </lineage>
</organism>
<evidence type="ECO:0000313" key="2">
    <source>
        <dbReference type="EMBL" id="KAJ3199282.1"/>
    </source>
</evidence>
<gene>
    <name evidence="2" type="ORF">HK099_003233</name>
</gene>
<feature type="non-terminal residue" evidence="2">
    <location>
        <position position="90"/>
    </location>
</feature>
<accession>A0AAD5XRB9</accession>
<dbReference type="EMBL" id="JADGJW010002148">
    <property type="protein sequence ID" value="KAJ3199282.1"/>
    <property type="molecule type" value="Genomic_DNA"/>
</dbReference>
<keyword evidence="1" id="KW-1133">Transmembrane helix</keyword>